<evidence type="ECO:0000256" key="6">
    <source>
        <dbReference type="ARBA" id="ARBA00023077"/>
    </source>
</evidence>
<dbReference type="InterPro" id="IPR012910">
    <property type="entry name" value="Plug_dom"/>
</dbReference>
<dbReference type="SUPFAM" id="SSF56935">
    <property type="entry name" value="Porins"/>
    <property type="match status" value="1"/>
</dbReference>
<evidence type="ECO:0000313" key="15">
    <source>
        <dbReference type="EMBL" id="WRY35899.1"/>
    </source>
</evidence>
<evidence type="ECO:0000256" key="9">
    <source>
        <dbReference type="ARBA" id="ARBA00023237"/>
    </source>
</evidence>
<feature type="chain" id="PRO_5045427630" evidence="12">
    <location>
        <begin position="31"/>
        <end position="754"/>
    </location>
</feature>
<dbReference type="RefSeq" id="WP_330628226.1">
    <property type="nucleotide sequence ID" value="NZ_CP135446.1"/>
</dbReference>
<dbReference type="NCBIfam" id="TIGR01783">
    <property type="entry name" value="TonB-siderophor"/>
    <property type="match status" value="1"/>
</dbReference>
<evidence type="ECO:0000256" key="4">
    <source>
        <dbReference type="ARBA" id="ARBA00022452"/>
    </source>
</evidence>
<keyword evidence="5 10" id="KW-0812">Transmembrane</keyword>
<dbReference type="InterPro" id="IPR039426">
    <property type="entry name" value="TonB-dep_rcpt-like"/>
</dbReference>
<organism evidence="15 16">
    <name type="scientific">Thioclava litoralis</name>
    <dbReference type="NCBI Taxonomy" id="3076557"/>
    <lineage>
        <taxon>Bacteria</taxon>
        <taxon>Pseudomonadati</taxon>
        <taxon>Pseudomonadota</taxon>
        <taxon>Alphaproteobacteria</taxon>
        <taxon>Rhodobacterales</taxon>
        <taxon>Paracoccaceae</taxon>
        <taxon>Thioclava</taxon>
    </lineage>
</organism>
<evidence type="ECO:0000256" key="1">
    <source>
        <dbReference type="ARBA" id="ARBA00004571"/>
    </source>
</evidence>
<dbReference type="InterPro" id="IPR036942">
    <property type="entry name" value="Beta-barrel_TonB_sf"/>
</dbReference>
<dbReference type="Gene3D" id="2.40.170.20">
    <property type="entry name" value="TonB-dependent receptor, beta-barrel domain"/>
    <property type="match status" value="1"/>
</dbReference>
<keyword evidence="9 10" id="KW-0998">Cell outer membrane</keyword>
<feature type="signal peptide" evidence="12">
    <location>
        <begin position="1"/>
        <end position="30"/>
    </location>
</feature>
<dbReference type="InterPro" id="IPR010105">
    <property type="entry name" value="TonB_sidphr_rcpt"/>
</dbReference>
<proteinExistence type="inferred from homology"/>
<evidence type="ECO:0000256" key="2">
    <source>
        <dbReference type="ARBA" id="ARBA00009810"/>
    </source>
</evidence>
<sequence length="754" mass="79128">MASKSRYATGVLASVGAAGLIGTAPSDALAQDTSTTTSNAGAVTLDPIYVEDSSGSNANGAVVEGAGRMLGGSVRDTPQTVSVVSAETMKEQQITTLEEALSNVPGVTLSSGEGRGGLEGDQFKLRGISAAGDIYTDGLRDFGTYAHDTYNTESVAVIQGPTGEAFGVGNLGGVINQQTKKAHLGDANSVSGSVKSGLSTRETLDMNRQLSETSAVRVNIMNQNGDAAGRDNVSVDARGLAVDYGMGLGTSTTWHLGYEYYHGDGTPDQGQPMATGSDGIARPLLEYDIPGYDSSTSYVRDSDKDETRNHTLTSSFETTLSNGVTLTNDTRLKNYNRDFAITSPGSVSAANLALLQAGTNVDMSYGAGGGVAYRQSGWGFENMLAAHAEGELFGMRHKALLGLDLTYQTDRRVRGSTTGRVTQTVIDPSHSGAGVSRSYDYDTASDSTATDIGIVAADRIYIDKQWSVQASARADYFRSTFDGYTIGSSTETNTDTSAGRISPSLSVIWEPNADTMVYATASRSYRPIGTDIAQSSQGTSATVANDAYDPERSDNLEIGGKMDLFDGTLGLTGAAFQIRKKNSFTVNDDGTVSTGFSDAGNAVRIRGVQLGATGQINDDWTVSASYAYLDGEVINGRGIDAATIGNDAPGVSKHNLTLWTAYHFGPEKTHLSGDLSVGGGIKYASAYYVNAANTAEIPETVSLDAAISYTTDSYRIGFNAYNLTDHDNYSAAFNGTRATPTGGRSFGLSFTKNF</sequence>
<dbReference type="InterPro" id="IPR000531">
    <property type="entry name" value="Beta-barrel_TonB"/>
</dbReference>
<keyword evidence="15" id="KW-0614">Plasmid</keyword>
<evidence type="ECO:0000256" key="10">
    <source>
        <dbReference type="PROSITE-ProRule" id="PRU01360"/>
    </source>
</evidence>
<dbReference type="CDD" id="cd01347">
    <property type="entry name" value="ligand_gated_channel"/>
    <property type="match status" value="1"/>
</dbReference>
<feature type="domain" description="TonB-dependent receptor-like beta-barrel" evidence="13">
    <location>
        <begin position="248"/>
        <end position="723"/>
    </location>
</feature>
<gene>
    <name evidence="15" type="ORF">RPE78_18075</name>
</gene>
<feature type="domain" description="TonB-dependent receptor plug" evidence="14">
    <location>
        <begin position="74"/>
        <end position="174"/>
    </location>
</feature>
<keyword evidence="8 15" id="KW-0675">Receptor</keyword>
<evidence type="ECO:0000256" key="7">
    <source>
        <dbReference type="ARBA" id="ARBA00023136"/>
    </source>
</evidence>
<evidence type="ECO:0000313" key="16">
    <source>
        <dbReference type="Proteomes" id="UP001623290"/>
    </source>
</evidence>
<evidence type="ECO:0000259" key="13">
    <source>
        <dbReference type="Pfam" id="PF00593"/>
    </source>
</evidence>
<reference evidence="15 16" key="1">
    <citation type="submission" date="2023-09" db="EMBL/GenBank/DDBJ databases">
        <title>Thioclava shenzhenensis sp. nov., a multidrug resistant bacteria-antagonizing species isolated from coastal seawater.</title>
        <authorList>
            <person name="Long M."/>
        </authorList>
    </citation>
    <scope>NUCLEOTIDE SEQUENCE [LARGE SCALE GENOMIC DNA]</scope>
    <source>
        <strain evidence="15 16">FTW29</strain>
        <plasmid evidence="15 16">unnamed3</plasmid>
    </source>
</reference>
<evidence type="ECO:0000256" key="12">
    <source>
        <dbReference type="SAM" id="SignalP"/>
    </source>
</evidence>
<comment type="subcellular location">
    <subcellularLocation>
        <location evidence="1 10">Cell outer membrane</location>
        <topology evidence="1 10">Multi-pass membrane protein</topology>
    </subcellularLocation>
</comment>
<name>A0ABZ1E4E6_9RHOB</name>
<keyword evidence="6 11" id="KW-0798">TonB box</keyword>
<geneLocation type="plasmid" evidence="15 16">
    <name>unnamed3</name>
</geneLocation>
<accession>A0ABZ1E4E6</accession>
<dbReference type="Pfam" id="PF07715">
    <property type="entry name" value="Plug"/>
    <property type="match status" value="1"/>
</dbReference>
<comment type="similarity">
    <text evidence="2 10 11">Belongs to the TonB-dependent receptor family.</text>
</comment>
<dbReference type="Gene3D" id="2.170.130.10">
    <property type="entry name" value="TonB-dependent receptor, plug domain"/>
    <property type="match status" value="1"/>
</dbReference>
<keyword evidence="12" id="KW-0732">Signal</keyword>
<evidence type="ECO:0000259" key="14">
    <source>
        <dbReference type="Pfam" id="PF07715"/>
    </source>
</evidence>
<keyword evidence="4 10" id="KW-1134">Transmembrane beta strand</keyword>
<dbReference type="PANTHER" id="PTHR32552">
    <property type="entry name" value="FERRICHROME IRON RECEPTOR-RELATED"/>
    <property type="match status" value="1"/>
</dbReference>
<evidence type="ECO:0000256" key="11">
    <source>
        <dbReference type="RuleBase" id="RU003357"/>
    </source>
</evidence>
<dbReference type="PROSITE" id="PS52016">
    <property type="entry name" value="TONB_DEPENDENT_REC_3"/>
    <property type="match status" value="1"/>
</dbReference>
<evidence type="ECO:0000256" key="8">
    <source>
        <dbReference type="ARBA" id="ARBA00023170"/>
    </source>
</evidence>
<protein>
    <submittedName>
        <fullName evidence="15">TonB-dependent siderophore receptor</fullName>
    </submittedName>
</protein>
<evidence type="ECO:0000256" key="5">
    <source>
        <dbReference type="ARBA" id="ARBA00022692"/>
    </source>
</evidence>
<dbReference type="InterPro" id="IPR037066">
    <property type="entry name" value="Plug_dom_sf"/>
</dbReference>
<dbReference type="EMBL" id="CP135446">
    <property type="protein sequence ID" value="WRY35899.1"/>
    <property type="molecule type" value="Genomic_DNA"/>
</dbReference>
<keyword evidence="16" id="KW-1185">Reference proteome</keyword>
<evidence type="ECO:0000256" key="3">
    <source>
        <dbReference type="ARBA" id="ARBA00022448"/>
    </source>
</evidence>
<keyword evidence="7 10" id="KW-0472">Membrane</keyword>
<dbReference type="Proteomes" id="UP001623290">
    <property type="component" value="Plasmid unnamed3"/>
</dbReference>
<dbReference type="Pfam" id="PF00593">
    <property type="entry name" value="TonB_dep_Rec_b-barrel"/>
    <property type="match status" value="1"/>
</dbReference>
<keyword evidence="3 10" id="KW-0813">Transport</keyword>
<dbReference type="PANTHER" id="PTHR32552:SF83">
    <property type="entry name" value="BLR3904 PROTEIN"/>
    <property type="match status" value="1"/>
</dbReference>